<evidence type="ECO:0000256" key="2">
    <source>
        <dbReference type="SAM" id="SignalP"/>
    </source>
</evidence>
<keyword evidence="1" id="KW-1133">Transmembrane helix</keyword>
<dbReference type="AlphaFoldDB" id="A0A812CLW1"/>
<dbReference type="EMBL" id="CAHIKZ030001713">
    <property type="protein sequence ID" value="CAE1273085.1"/>
    <property type="molecule type" value="Genomic_DNA"/>
</dbReference>
<feature type="transmembrane region" description="Helical" evidence="1">
    <location>
        <begin position="189"/>
        <end position="207"/>
    </location>
</feature>
<sequence length="253" mass="30185">MSICFSFLFFFLLLPRVTQFIYYWPKQVFIQFYLLSHSAHLSISPTHSLVYSALFSFLSLPFSVTFFLFSLFSFCFLPFTYFLASPFLFFFLFSRCHFFFFTFPVFTCANFSFFFLPSPFLLFLSILYSLFLDTRFLLRFLISSSSPTFLPFFYLSRFRSPLLYFSFSFIFHNYSILANFLLSFCCLSFFHFLSCLLLFLSLFYPFINSISSLFPSLSISVFFLTLFFIPTFSMTYLPSLLRLYCFSYIPPSY</sequence>
<keyword evidence="1" id="KW-0812">Transmembrane</keyword>
<feature type="transmembrane region" description="Helical" evidence="1">
    <location>
        <begin position="99"/>
        <end position="124"/>
    </location>
</feature>
<protein>
    <submittedName>
        <fullName evidence="3">Uncharacterized protein</fullName>
    </submittedName>
</protein>
<accession>A0A812CLW1</accession>
<keyword evidence="1" id="KW-0472">Membrane</keyword>
<keyword evidence="4" id="KW-1185">Reference proteome</keyword>
<reference evidence="3" key="1">
    <citation type="submission" date="2021-01" db="EMBL/GenBank/DDBJ databases">
        <authorList>
            <person name="Li R."/>
            <person name="Bekaert M."/>
        </authorList>
    </citation>
    <scope>NUCLEOTIDE SEQUENCE</scope>
    <source>
        <strain evidence="3">Farmed</strain>
    </source>
</reference>
<dbReference type="Proteomes" id="UP000597762">
    <property type="component" value="Unassembled WGS sequence"/>
</dbReference>
<proteinExistence type="predicted"/>
<organism evidence="3 4">
    <name type="scientific">Acanthosepion pharaonis</name>
    <name type="common">Pharaoh cuttlefish</name>
    <name type="synonym">Sepia pharaonis</name>
    <dbReference type="NCBI Taxonomy" id="158019"/>
    <lineage>
        <taxon>Eukaryota</taxon>
        <taxon>Metazoa</taxon>
        <taxon>Spiralia</taxon>
        <taxon>Lophotrochozoa</taxon>
        <taxon>Mollusca</taxon>
        <taxon>Cephalopoda</taxon>
        <taxon>Coleoidea</taxon>
        <taxon>Decapodiformes</taxon>
        <taxon>Sepiida</taxon>
        <taxon>Sepiina</taxon>
        <taxon>Sepiidae</taxon>
        <taxon>Acanthosepion</taxon>
    </lineage>
</organism>
<name>A0A812CLW1_ACAPH</name>
<feature type="transmembrane region" description="Helical" evidence="1">
    <location>
        <begin position="76"/>
        <end position="93"/>
    </location>
</feature>
<evidence type="ECO:0000256" key="1">
    <source>
        <dbReference type="SAM" id="Phobius"/>
    </source>
</evidence>
<evidence type="ECO:0000313" key="4">
    <source>
        <dbReference type="Proteomes" id="UP000597762"/>
    </source>
</evidence>
<evidence type="ECO:0000313" key="3">
    <source>
        <dbReference type="EMBL" id="CAE1273085.1"/>
    </source>
</evidence>
<feature type="signal peptide" evidence="2">
    <location>
        <begin position="1"/>
        <end position="19"/>
    </location>
</feature>
<feature type="transmembrane region" description="Helical" evidence="1">
    <location>
        <begin position="213"/>
        <end position="237"/>
    </location>
</feature>
<keyword evidence="2" id="KW-0732">Signal</keyword>
<feature type="chain" id="PRO_5032392792" evidence="2">
    <location>
        <begin position="20"/>
        <end position="253"/>
    </location>
</feature>
<gene>
    <name evidence="3" type="ORF">SPHA_37968</name>
</gene>
<comment type="caution">
    <text evidence="3">The sequence shown here is derived from an EMBL/GenBank/DDBJ whole genome shotgun (WGS) entry which is preliminary data.</text>
</comment>
<feature type="transmembrane region" description="Helical" evidence="1">
    <location>
        <begin position="49"/>
        <end position="69"/>
    </location>
</feature>
<feature type="transmembrane region" description="Helical" evidence="1">
    <location>
        <begin position="136"/>
        <end position="156"/>
    </location>
</feature>